<feature type="region of interest" description="Disordered" evidence="11">
    <location>
        <begin position="1963"/>
        <end position="2006"/>
    </location>
</feature>
<evidence type="ECO:0000256" key="11">
    <source>
        <dbReference type="SAM" id="MobiDB-lite"/>
    </source>
</evidence>
<evidence type="ECO:0000256" key="5">
    <source>
        <dbReference type="ARBA" id="ARBA00022840"/>
    </source>
</evidence>
<accession>A0A383V806</accession>
<dbReference type="InterPro" id="IPR014001">
    <property type="entry name" value="Helicase_ATP-bd"/>
</dbReference>
<keyword evidence="6" id="KW-0413">Isomerase</keyword>
<dbReference type="InterPro" id="IPR036388">
    <property type="entry name" value="WH-like_DNA-bd_sf"/>
</dbReference>
<dbReference type="InterPro" id="IPR057842">
    <property type="entry name" value="WH_MER3"/>
</dbReference>
<feature type="compositionally biased region" description="Polar residues" evidence="11">
    <location>
        <begin position="1762"/>
        <end position="1772"/>
    </location>
</feature>
<feature type="region of interest" description="Disordered" evidence="11">
    <location>
        <begin position="1248"/>
        <end position="1290"/>
    </location>
</feature>
<feature type="compositionally biased region" description="Low complexity" evidence="11">
    <location>
        <begin position="1132"/>
        <end position="1151"/>
    </location>
</feature>
<evidence type="ECO:0000256" key="6">
    <source>
        <dbReference type="ARBA" id="ARBA00023235"/>
    </source>
</evidence>
<feature type="region of interest" description="Disordered" evidence="11">
    <location>
        <begin position="1711"/>
        <end position="1806"/>
    </location>
</feature>
<dbReference type="PANTHER" id="PTHR47835">
    <property type="entry name" value="HFM1, ATP DEPENDENT DNA HELICASE HOMOLOG"/>
    <property type="match status" value="1"/>
</dbReference>
<reference evidence="14 15" key="1">
    <citation type="submission" date="2016-10" db="EMBL/GenBank/DDBJ databases">
        <authorList>
            <person name="Cai Z."/>
        </authorList>
    </citation>
    <scope>NUCLEOTIDE SEQUENCE [LARGE SCALE GENOMIC DNA]</scope>
</reference>
<dbReference type="GO" id="GO:0043138">
    <property type="term" value="F:3'-5' DNA helicase activity"/>
    <property type="evidence" value="ECO:0007669"/>
    <property type="project" value="UniProtKB-EC"/>
</dbReference>
<dbReference type="CDD" id="cd18795">
    <property type="entry name" value="SF2_C_Ski2"/>
    <property type="match status" value="1"/>
</dbReference>
<dbReference type="InterPro" id="IPR001650">
    <property type="entry name" value="Helicase_C-like"/>
</dbReference>
<feature type="compositionally biased region" description="Basic and acidic residues" evidence="11">
    <location>
        <begin position="1079"/>
        <end position="1089"/>
    </location>
</feature>
<evidence type="ECO:0000259" key="12">
    <source>
        <dbReference type="PROSITE" id="PS51192"/>
    </source>
</evidence>
<feature type="compositionally biased region" description="Low complexity" evidence="11">
    <location>
        <begin position="1985"/>
        <end position="2005"/>
    </location>
</feature>
<keyword evidence="4" id="KW-0347">Helicase</keyword>
<dbReference type="Pfam" id="PF02889">
    <property type="entry name" value="Sec63"/>
    <property type="match status" value="1"/>
</dbReference>
<dbReference type="PANTHER" id="PTHR47835:SF3">
    <property type="entry name" value="HELICASE FOR MEIOSIS 1"/>
    <property type="match status" value="1"/>
</dbReference>
<feature type="compositionally biased region" description="Low complexity" evidence="11">
    <location>
        <begin position="1201"/>
        <end position="1221"/>
    </location>
</feature>
<dbReference type="PROSITE" id="PS51192">
    <property type="entry name" value="HELICASE_ATP_BIND_1"/>
    <property type="match status" value="1"/>
</dbReference>
<gene>
    <name evidence="14" type="ORF">BQ4739_LOCUS1812</name>
</gene>
<evidence type="ECO:0000256" key="4">
    <source>
        <dbReference type="ARBA" id="ARBA00022806"/>
    </source>
</evidence>
<dbReference type="Gene3D" id="1.10.10.10">
    <property type="entry name" value="Winged helix-like DNA-binding domain superfamily/Winged helix DNA-binding domain"/>
    <property type="match status" value="1"/>
</dbReference>
<evidence type="ECO:0000256" key="2">
    <source>
        <dbReference type="ARBA" id="ARBA00022741"/>
    </source>
</evidence>
<keyword evidence="3" id="KW-0378">Hydrolase</keyword>
<dbReference type="Gene3D" id="1.10.3380.10">
    <property type="entry name" value="Sec63 N-terminal domain-like domain"/>
    <property type="match status" value="1"/>
</dbReference>
<feature type="compositionally biased region" description="Polar residues" evidence="11">
    <location>
        <begin position="1671"/>
        <end position="1681"/>
    </location>
</feature>
<evidence type="ECO:0000259" key="13">
    <source>
        <dbReference type="PROSITE" id="PS51194"/>
    </source>
</evidence>
<dbReference type="FunFam" id="3.40.50.300:FF:001076">
    <property type="entry name" value="ATP-dependent DNA helicase MER3"/>
    <property type="match status" value="1"/>
</dbReference>
<organism evidence="14 15">
    <name type="scientific">Tetradesmus obliquus</name>
    <name type="common">Green alga</name>
    <name type="synonym">Acutodesmus obliquus</name>
    <dbReference type="NCBI Taxonomy" id="3088"/>
    <lineage>
        <taxon>Eukaryota</taxon>
        <taxon>Viridiplantae</taxon>
        <taxon>Chlorophyta</taxon>
        <taxon>core chlorophytes</taxon>
        <taxon>Chlorophyceae</taxon>
        <taxon>CS clade</taxon>
        <taxon>Sphaeropleales</taxon>
        <taxon>Scenedesmaceae</taxon>
        <taxon>Tetradesmus</taxon>
    </lineage>
</organism>
<name>A0A383V806_TETOB</name>
<dbReference type="InterPro" id="IPR027417">
    <property type="entry name" value="P-loop_NTPase"/>
</dbReference>
<feature type="region of interest" description="Disordered" evidence="11">
    <location>
        <begin position="1341"/>
        <end position="1384"/>
    </location>
</feature>
<dbReference type="GO" id="GO:0005524">
    <property type="term" value="F:ATP binding"/>
    <property type="evidence" value="ECO:0007669"/>
    <property type="project" value="UniProtKB-KW"/>
</dbReference>
<feature type="compositionally biased region" description="Polar residues" evidence="11">
    <location>
        <begin position="1090"/>
        <end position="1101"/>
    </location>
</feature>
<dbReference type="STRING" id="3088.A0A383V806"/>
<dbReference type="SUPFAM" id="SSF158702">
    <property type="entry name" value="Sec63 N-terminal domain-like"/>
    <property type="match status" value="1"/>
</dbReference>
<dbReference type="GO" id="GO:0003676">
    <property type="term" value="F:nucleic acid binding"/>
    <property type="evidence" value="ECO:0007669"/>
    <property type="project" value="InterPro"/>
</dbReference>
<evidence type="ECO:0000256" key="3">
    <source>
        <dbReference type="ARBA" id="ARBA00022801"/>
    </source>
</evidence>
<dbReference type="Proteomes" id="UP000256970">
    <property type="component" value="Unassembled WGS sequence"/>
</dbReference>
<dbReference type="EC" id="5.6.2.4" evidence="9"/>
<protein>
    <recommendedName>
        <fullName evidence="9">DNA 3'-5' helicase</fullName>
        <ecNumber evidence="9">5.6.2.4</ecNumber>
    </recommendedName>
</protein>
<evidence type="ECO:0000256" key="9">
    <source>
        <dbReference type="ARBA" id="ARBA00034808"/>
    </source>
</evidence>
<feature type="domain" description="Helicase C-terminal" evidence="13">
    <location>
        <begin position="377"/>
        <end position="595"/>
    </location>
</feature>
<keyword evidence="15" id="KW-1185">Reference proteome</keyword>
<comment type="catalytic activity">
    <reaction evidence="10">
        <text>ATP + H2O = ADP + phosphate + H(+)</text>
        <dbReference type="Rhea" id="RHEA:13065"/>
        <dbReference type="ChEBI" id="CHEBI:15377"/>
        <dbReference type="ChEBI" id="CHEBI:15378"/>
        <dbReference type="ChEBI" id="CHEBI:30616"/>
        <dbReference type="ChEBI" id="CHEBI:43474"/>
        <dbReference type="ChEBI" id="CHEBI:456216"/>
        <dbReference type="EC" id="5.6.2.4"/>
    </reaction>
</comment>
<comment type="similarity">
    <text evidence="1">Belongs to the helicase family. SKI2 subfamily.</text>
</comment>
<dbReference type="GO" id="GO:0007131">
    <property type="term" value="P:reciprocal meiotic recombination"/>
    <property type="evidence" value="ECO:0007669"/>
    <property type="project" value="UniProtKB-ARBA"/>
</dbReference>
<keyword evidence="7" id="KW-0469">Meiosis</keyword>
<dbReference type="SMART" id="SM00973">
    <property type="entry name" value="Sec63"/>
    <property type="match status" value="1"/>
</dbReference>
<proteinExistence type="inferred from homology"/>
<comment type="catalytic activity">
    <reaction evidence="8">
        <text>Couples ATP hydrolysis with the unwinding of duplex DNA by translocating in the 3'-5' direction.</text>
        <dbReference type="EC" id="5.6.2.4"/>
    </reaction>
</comment>
<dbReference type="SMART" id="SM00490">
    <property type="entry name" value="HELICc"/>
    <property type="match status" value="1"/>
</dbReference>
<feature type="compositionally biased region" description="Low complexity" evidence="11">
    <location>
        <begin position="1711"/>
        <end position="1724"/>
    </location>
</feature>
<keyword evidence="5" id="KW-0067">ATP-binding</keyword>
<feature type="domain" description="Helicase ATP-binding" evidence="12">
    <location>
        <begin position="138"/>
        <end position="347"/>
    </location>
</feature>
<dbReference type="SUPFAM" id="SSF52540">
    <property type="entry name" value="P-loop containing nucleoside triphosphate hydrolases"/>
    <property type="match status" value="2"/>
</dbReference>
<evidence type="ECO:0000256" key="1">
    <source>
        <dbReference type="ARBA" id="ARBA00010140"/>
    </source>
</evidence>
<sequence>MQFHDYNRNVSGIYEEGVAGGTAAVYGQHQQHKQHGYEQAAATQQGPCIGPGHWQPSPPHLVPHLHHQPTPGYGQTMPTASASTAAAYGLPMPQQAMQAAPASDQHDDTLKAVRDMPTPFQQLYSYRYFNPVQSECFDVAYKSDINMVVSAPTGAGKTGVMELAILRLLSKHLTPAAAPHPHMQQPQQVLQALKGRNKVVYIGPIKALVQERQADWQQRFGTLGLRCVQLTGDVDDDNLEDELERADIICTTPEKFDQVSRTVFEKGSPGFLVEIALVLVDEVHLLNEAGRGSALEAGCICRLKAIAALPEMAKAPLGSVRFVAVSATIPNIADLARWLQVPPQGLRQYGDELRPCKLTTHVKGYNAAKNDFLFERRLNEYVYGIVRDYSNGRPALVFCNSRKGTMDTAAVLVKGAEADASARGTFPGSAGTGSTFVKSQAQLQRLQAAAARAQAKALAVALAAGVGFHNAAMEPADRELVEGLFKANDLAVLCTTSTLAMGVNLPAHLVVLKGTTRYAGEAEAGPGEAAGYKEYTQTEVLQMVGRAGRPQFDTEGVAVIMTCRDSISRYQMLLAGQPVESCLMSNLAEHMNAEIVLGTIKDVPGAIQWIKSSFLFTRVRSNPQHYGPKVRPGMAEAELEGLLRDELVLKPVGQLMRYGLLATDEDSYSLAATGPGRLMANHFLKLNTMAAIVSLGQRPNMPSLLRVICGAEEFRATSLRRCERKALNDINHSNDTQALRYPVMATNDDGSSTGQVKQRITSAQEKLFILLNDGLADKPAETLDYSLKQEQDRLLMVGQRIAKCMARYYVLQNSFSAAGRSLLLARSLRVRLWDDSNAAVRQLPSVGKLLGARLAAAGLGSLKALAACNDAHQVEVAAQKPYPWGSELLAHLRSITPPPVTMQLQVLQVLPNGALNCQLTLTRNDSCSSTAARGSHQTTITSAWGMSTAAGPPGTAAGPHAAAAGVPAATERKTYSSFTPCKLLCGCSSTDQLLLMRSMVLETFKSPMQLHFKVDAPADPSQPINLAARLVLDRVVGLDEKASLQVPVAYTAMRQGACPAGVAAQVHTADGAMHDAGETAVSGHRDQQHSTDAPASKQQHSLPAKQARGSDRSAAGAAAADDDDASAKHLCGPARQRQQQQVAAAGMQQGRQHLQQLWGSMRLPQNTAATAAGQPPGSSHTIWGAFAPGQQQHAVPVNDMGEGSAGSPGPAAAEPSAPAASVPTNPIASRYNSMLRAGVCMVQEDAAPASSVQQQQPLPPSDNGAGLAAVAASADDASGLQVTPEPMRQPQPQQELVPQQCEGGECEEPQQEQLFAGGAGHIASLFDMLAEDLACEEEQQQQQQQVQQQRHQQEVQQQRAPAAAAMQAAAQAPPPAAPGLAAALHAHSSSQAASAGTQAAAAPSLSAVFEAAVLQKRKACMGLTSQPTSSSTSSGTVAQHSTVAAGLSSVLRNQPQGLRSRPLGLTLGSVSAAARGARTAEGYVEHCDGRQYTSSQQQQQQHSLRQAHELSAAAALAAADTSGFAAEAEGGCGVDVGELVTPPRQMLRGSSNVLLAENEAEAAGSSMRHNSASSYTAHWSTAQRQRLGASGAWHKGLGAGLAPDVVQAAEFEDAEMYPAAPNLQQFAFAAGNQPPAAPAAFRPSQDSLMFQRSSRASASSRAFAQARLTSKPGSSRSSSATGVYGTHAAVLQPPRGSKASASAIGSLQRAAQMAPPAPRARGPGVQWGSFVQHPQQTQQQEQQQDHQFFEDGTAAADSSASTHMHISLQQHRQAGLPGGDSSIMQEPEHQQEQEQQDQHLQQQAAKRAVRAARAAWQPPAGGASARQLLLGNRGMHLMRGAAARGAAITRHGDVVSCAGAVGGFAASQQQLLQQRQQQQQTSMAATLQQRSTPPLQKHRAFTIISAGAPADGMGVDAYAVEQLGQFDCPGRAGGSDGAVQATGITNTAGNAVLQRYQQMLTGASYSAPQQQQQQQPPAVHGTGAGQDLQSAAAGAADAGHGSSRAAVHDVEGAADMEFDGIFDFMM</sequence>
<evidence type="ECO:0000256" key="7">
    <source>
        <dbReference type="ARBA" id="ARBA00023254"/>
    </source>
</evidence>
<keyword evidence="2" id="KW-0547">Nucleotide-binding</keyword>
<dbReference type="InterPro" id="IPR004179">
    <property type="entry name" value="Sec63-dom"/>
</dbReference>
<dbReference type="InterPro" id="IPR052247">
    <property type="entry name" value="Meiotic_Crossover_Helicase"/>
</dbReference>
<dbReference type="GO" id="GO:0016787">
    <property type="term" value="F:hydrolase activity"/>
    <property type="evidence" value="ECO:0007669"/>
    <property type="project" value="UniProtKB-KW"/>
</dbReference>
<dbReference type="Pfam" id="PF00270">
    <property type="entry name" value="DEAD"/>
    <property type="match status" value="1"/>
</dbReference>
<feature type="region of interest" description="Disordered" evidence="11">
    <location>
        <begin position="1079"/>
        <end position="1151"/>
    </location>
</feature>
<dbReference type="EMBL" id="FNXT01000134">
    <property type="protein sequence ID" value="SZX61301.1"/>
    <property type="molecule type" value="Genomic_DNA"/>
</dbReference>
<feature type="region of interest" description="Disordered" evidence="11">
    <location>
        <begin position="1194"/>
        <end position="1224"/>
    </location>
</feature>
<dbReference type="Gene3D" id="3.40.50.300">
    <property type="entry name" value="P-loop containing nucleotide triphosphate hydrolases"/>
    <property type="match status" value="2"/>
</dbReference>
<evidence type="ECO:0000256" key="8">
    <source>
        <dbReference type="ARBA" id="ARBA00034617"/>
    </source>
</evidence>
<feature type="compositionally biased region" description="Low complexity" evidence="11">
    <location>
        <begin position="1341"/>
        <end position="1371"/>
    </location>
</feature>
<evidence type="ECO:0000313" key="15">
    <source>
        <dbReference type="Proteomes" id="UP000256970"/>
    </source>
</evidence>
<dbReference type="Pfam" id="PF23445">
    <property type="entry name" value="WHD_SNRNP200"/>
    <property type="match status" value="1"/>
</dbReference>
<dbReference type="PROSITE" id="PS51194">
    <property type="entry name" value="HELICASE_CTER"/>
    <property type="match status" value="1"/>
</dbReference>
<feature type="compositionally biased region" description="Low complexity" evidence="11">
    <location>
        <begin position="1750"/>
        <end position="1761"/>
    </location>
</feature>
<feature type="compositionally biased region" description="Low complexity" evidence="11">
    <location>
        <begin position="1732"/>
        <end position="1742"/>
    </location>
</feature>
<evidence type="ECO:0000256" key="10">
    <source>
        <dbReference type="ARBA" id="ARBA00048988"/>
    </source>
</evidence>
<dbReference type="InterPro" id="IPR011545">
    <property type="entry name" value="DEAD/DEAH_box_helicase_dom"/>
</dbReference>
<evidence type="ECO:0000313" key="14">
    <source>
        <dbReference type="EMBL" id="SZX61301.1"/>
    </source>
</evidence>
<dbReference type="SMART" id="SM00487">
    <property type="entry name" value="DEXDc"/>
    <property type="match status" value="1"/>
</dbReference>
<feature type="compositionally biased region" description="Low complexity" evidence="11">
    <location>
        <begin position="1968"/>
        <end position="1977"/>
    </location>
</feature>
<feature type="region of interest" description="Disordered" evidence="11">
    <location>
        <begin position="1661"/>
        <end position="1681"/>
    </location>
</feature>